<feature type="domain" description="DUF7844" evidence="2">
    <location>
        <begin position="30"/>
        <end position="127"/>
    </location>
</feature>
<feature type="domain" description="DUF7844" evidence="2">
    <location>
        <begin position="134"/>
        <end position="210"/>
    </location>
</feature>
<proteinExistence type="predicted"/>
<feature type="domain" description="Lnb N-terminal periplasmic" evidence="1">
    <location>
        <begin position="235"/>
        <end position="398"/>
    </location>
</feature>
<organism evidence="3 4">
    <name type="scientific">Stenotrophomonas pictorum JCM 9942</name>
    <dbReference type="NCBI Taxonomy" id="1236960"/>
    <lineage>
        <taxon>Bacteria</taxon>
        <taxon>Pseudomonadati</taxon>
        <taxon>Pseudomonadota</taxon>
        <taxon>Gammaproteobacteria</taxon>
        <taxon>Lysobacterales</taxon>
        <taxon>Lysobacteraceae</taxon>
        <taxon>Stenotrophomonas</taxon>
    </lineage>
</organism>
<keyword evidence="4" id="KW-1185">Reference proteome</keyword>
<dbReference type="Proteomes" id="UP000050836">
    <property type="component" value="Unassembled WGS sequence"/>
</dbReference>
<dbReference type="AlphaFoldDB" id="A0A0R0AD68"/>
<dbReference type="RefSeq" id="WP_057506469.1">
    <property type="nucleotide sequence ID" value="NZ_LLXS01000045.1"/>
</dbReference>
<name>A0A0R0AD68_9GAMM</name>
<sequence length="613" mass="68219">MARCRLPPARWLALLLLLGSVFPVGAALRVEVADTGLTPAQRQLTQRLLEDVLGRLPHPFKQRFDLPLQLRWRDDLPAQVHGRARGHELGLQRALLERIDTAETADPHAWRAAQAALIHELAHALDRLPAGRWSAQPRFLDLAGWQRKPLKMGRGRNAFALRSPDAYERHSPAEFFAVNLEHVLLDPDYACRRPALQAWYAAALGLEPVTDGACAGSLPFVRAGEEEGTGTLLELDPQRVYEVDYLLAEGNDVLMSRWGHSMLRLVVCAPGRPRGPACRMDLQYHLVLSFRAFVGDVQISSWRGLTGSYPSRLFVLPLNRVVDEYTRVELRSLSSTPLQLQRDEVAALLRQAARLHWSYDGRYYFISNNCAVETWKLLHEGVPRFAATPLSSITPTGLLKKLRRAGAAVPAPAGDRAEAVRRGYYFESAAPHYALVFARLQANTPLPVTSVEAWLALPALQRRRWIDTAPGSDGEHVAALLMLEQAAWRRNELRARDRLKRVLLSARADSSATPRFRQLMEQAGVLLAPGTLPVAGYGLPQARELAPLREQVEQRVAVAAAEAAALRQALQELLPATERAENETTRATLEVLHQRLRVLYGDAASSERGGEPR</sequence>
<dbReference type="InterPro" id="IPR057166">
    <property type="entry name" value="DUF7844"/>
</dbReference>
<dbReference type="InterPro" id="IPR025178">
    <property type="entry name" value="Lnb_N"/>
</dbReference>
<evidence type="ECO:0000313" key="4">
    <source>
        <dbReference type="Proteomes" id="UP000050836"/>
    </source>
</evidence>
<gene>
    <name evidence="3" type="ORF">ARC78_01345</name>
</gene>
<dbReference type="Pfam" id="PF25226">
    <property type="entry name" value="DUF7844"/>
    <property type="match status" value="2"/>
</dbReference>
<reference evidence="3 4" key="1">
    <citation type="submission" date="2015-10" db="EMBL/GenBank/DDBJ databases">
        <title>Genome sequencing and analysis of members of genus Stenotrophomonas.</title>
        <authorList>
            <person name="Patil P.P."/>
            <person name="Midha S."/>
            <person name="Patil P.B."/>
        </authorList>
    </citation>
    <scope>NUCLEOTIDE SEQUENCE [LARGE SCALE GENOMIC DNA]</scope>
    <source>
        <strain evidence="3 4">JCM 9942</strain>
    </source>
</reference>
<evidence type="ECO:0000259" key="1">
    <source>
        <dbReference type="Pfam" id="PF13387"/>
    </source>
</evidence>
<dbReference type="Pfam" id="PF13387">
    <property type="entry name" value="Lnb_N"/>
    <property type="match status" value="1"/>
</dbReference>
<evidence type="ECO:0000259" key="2">
    <source>
        <dbReference type="Pfam" id="PF25226"/>
    </source>
</evidence>
<accession>A0A0R0AD68</accession>
<protein>
    <submittedName>
        <fullName evidence="3">Uncharacterized protein</fullName>
    </submittedName>
</protein>
<comment type="caution">
    <text evidence="3">The sequence shown here is derived from an EMBL/GenBank/DDBJ whole genome shotgun (WGS) entry which is preliminary data.</text>
</comment>
<evidence type="ECO:0000313" key="3">
    <source>
        <dbReference type="EMBL" id="KRG39393.1"/>
    </source>
</evidence>
<dbReference type="EMBL" id="LLXS01000045">
    <property type="protein sequence ID" value="KRG39393.1"/>
    <property type="molecule type" value="Genomic_DNA"/>
</dbReference>